<sequence length="749" mass="83227">MNTIPFASEKRHLKEWLTAREIAEEALPGLPTTKSAVIRFAKREGWNDVPSLTRNHAGYGGGLEYHYRLFPTLAQVTYVQRYMVVGSEPVDQRPEPEPAASASLTDRARRERDARLAVVAAFETFSKGLSISVQASMFIFCDRWNMNMIQADAWVKDILPQISQRSVFRWRSAKQAGAKDKLAVDRSEARKGKGLLDTANAGEVRAFVLAWIAKNPALSADVIRGYCKDHFGAELIDRNGELKPLPPERTFQHFIAQLKSSEKVVLTKITDPDKFRSHMKISGTGTFRHITDPNALWMIDASPVDALCIDGRHSLYACIDIATRRLVITLSKTPRASAVGLMMRKAILKWGVAKVIKTDNGSDFVAVSIKRLFADLGIEPDVSDAYSPEQKGHVERVIKTFQHEVCPQLPGYIGHSVADRKAIEGRKSFAERLGADEKDLFEVALTAEQLQRHIDDWLEYVYHEREHGGLKDRTPNEVAAASLAKINRVDERALDALLMPVAGKNGHRVMQKRGIQNDGFFYLAGSIMVGTDVFCRLDPLDMGKMYVFDGETGRYLDVAICPELSEVNPQAYVKAQKQIAAELIREKEREIKADIRELKKGPSGIERTIRLAKKEKAEREAGTANVIQLPKREQQHSTPAIAAALEAMTAPKVPQPATLNEKAAEIHAAIVREAELKGNSTVIHLDPDAALSDSARMFKWAQAVEAQIASGVVIDDATAGKLARYKASADYQTRRDIFEDFGIDAALRG</sequence>
<dbReference type="Gene3D" id="3.30.420.10">
    <property type="entry name" value="Ribonuclease H-like superfamily/Ribonuclease H"/>
    <property type="match status" value="1"/>
</dbReference>
<dbReference type="InterPro" id="IPR009061">
    <property type="entry name" value="DNA-bd_dom_put_sf"/>
</dbReference>
<dbReference type="EMBL" id="FBVY01000004">
    <property type="protein sequence ID" value="CUW88014.1"/>
    <property type="molecule type" value="Genomic_DNA"/>
</dbReference>
<dbReference type="InterPro" id="IPR003314">
    <property type="entry name" value="Mu-type_HTH"/>
</dbReference>
<dbReference type="InterPro" id="IPR001584">
    <property type="entry name" value="Integrase_cat-core"/>
</dbReference>
<dbReference type="Proteomes" id="UP000191933">
    <property type="component" value="Unassembled WGS sequence"/>
</dbReference>
<dbReference type="GO" id="GO:0003677">
    <property type="term" value="F:DNA binding"/>
    <property type="evidence" value="ECO:0007669"/>
    <property type="project" value="InterPro"/>
</dbReference>
<dbReference type="PANTHER" id="PTHR35004:SF7">
    <property type="entry name" value="INTEGRASE PROTEIN"/>
    <property type="match status" value="1"/>
</dbReference>
<dbReference type="Pfam" id="PF09299">
    <property type="entry name" value="Mu-transpos_C"/>
    <property type="match status" value="1"/>
</dbReference>
<evidence type="ECO:0000259" key="1">
    <source>
        <dbReference type="PROSITE" id="PS50994"/>
    </source>
</evidence>
<protein>
    <submittedName>
        <fullName evidence="3">Transposase</fullName>
    </submittedName>
</protein>
<evidence type="ECO:0000259" key="2">
    <source>
        <dbReference type="PROSITE" id="PS51702"/>
    </source>
</evidence>
<feature type="domain" description="Integrase catalytic" evidence="1">
    <location>
        <begin position="289"/>
        <end position="483"/>
    </location>
</feature>
<name>A0A9W5AZK1_9HYPH</name>
<dbReference type="AlphaFoldDB" id="A0A9W5AZK1"/>
<gene>
    <name evidence="3" type="ORF">AGR2A_Cc120240</name>
</gene>
<dbReference type="InterPro" id="IPR036397">
    <property type="entry name" value="RNaseH_sf"/>
</dbReference>
<accession>A0A9W5AZK1</accession>
<dbReference type="PROSITE" id="PS51702">
    <property type="entry name" value="HTH_MU"/>
    <property type="match status" value="1"/>
</dbReference>
<dbReference type="Pfam" id="PF00665">
    <property type="entry name" value="rve"/>
    <property type="match status" value="1"/>
</dbReference>
<dbReference type="RefSeq" id="WP_286079585.1">
    <property type="nucleotide sequence ID" value="NZ_LT009718.1"/>
</dbReference>
<evidence type="ECO:0000313" key="3">
    <source>
        <dbReference type="EMBL" id="CUW88014.1"/>
    </source>
</evidence>
<reference evidence="3 4" key="1">
    <citation type="submission" date="2016-01" db="EMBL/GenBank/DDBJ databases">
        <authorList>
            <person name="Regsiter A."/>
            <person name="william w."/>
        </authorList>
    </citation>
    <scope>NUCLEOTIDE SEQUENCE [LARGE SCALE GENOMIC DNA]</scope>
    <source>
        <strain evidence="3 4">CFBP 5494</strain>
    </source>
</reference>
<feature type="domain" description="HTH Mu-type" evidence="2">
    <location>
        <begin position="15"/>
        <end position="86"/>
    </location>
</feature>
<dbReference type="SUPFAM" id="SSF53098">
    <property type="entry name" value="Ribonuclease H-like"/>
    <property type="match status" value="1"/>
</dbReference>
<dbReference type="Pfam" id="PF02316">
    <property type="entry name" value="HTH_Tnp_Mu_1"/>
    <property type="match status" value="1"/>
</dbReference>
<dbReference type="PROSITE" id="PS50994">
    <property type="entry name" value="INTEGRASE"/>
    <property type="match status" value="1"/>
</dbReference>
<dbReference type="GO" id="GO:0015074">
    <property type="term" value="P:DNA integration"/>
    <property type="evidence" value="ECO:0007669"/>
    <property type="project" value="InterPro"/>
</dbReference>
<comment type="caution">
    <text evidence="3">The sequence shown here is derived from an EMBL/GenBank/DDBJ whole genome shotgun (WGS) entry which is preliminary data.</text>
</comment>
<dbReference type="PANTHER" id="PTHR35004">
    <property type="entry name" value="TRANSPOSASE RV3428C-RELATED"/>
    <property type="match status" value="1"/>
</dbReference>
<evidence type="ECO:0000313" key="4">
    <source>
        <dbReference type="Proteomes" id="UP000191933"/>
    </source>
</evidence>
<dbReference type="Gene3D" id="1.10.10.10">
    <property type="entry name" value="Winged helix-like DNA-binding domain superfamily/Winged helix DNA-binding domain"/>
    <property type="match status" value="1"/>
</dbReference>
<dbReference type="InterPro" id="IPR036388">
    <property type="entry name" value="WH-like_DNA-bd_sf"/>
</dbReference>
<dbReference type="InterPro" id="IPR012337">
    <property type="entry name" value="RNaseH-like_sf"/>
</dbReference>
<dbReference type="SUPFAM" id="SSF46955">
    <property type="entry name" value="Putative DNA-binding domain"/>
    <property type="match status" value="1"/>
</dbReference>
<organism evidence="3 4">
    <name type="scientific">Agrobacterium genomosp. 2 str. CFBP 5494</name>
    <dbReference type="NCBI Taxonomy" id="1183436"/>
    <lineage>
        <taxon>Bacteria</taxon>
        <taxon>Pseudomonadati</taxon>
        <taxon>Pseudomonadota</taxon>
        <taxon>Alphaproteobacteria</taxon>
        <taxon>Hyphomicrobiales</taxon>
        <taxon>Rhizobiaceae</taxon>
        <taxon>Rhizobium/Agrobacterium group</taxon>
        <taxon>Agrobacterium</taxon>
        <taxon>Agrobacterium tumefaciens complex</taxon>
    </lineage>
</organism>
<keyword evidence="4" id="KW-1185">Reference proteome</keyword>
<proteinExistence type="predicted"/>
<dbReference type="InterPro" id="IPR015378">
    <property type="entry name" value="Transposase-like_Mu_C"/>
</dbReference>